<evidence type="ECO:0000313" key="6">
    <source>
        <dbReference type="EMBL" id="MFA9194259.1"/>
    </source>
</evidence>
<dbReference type="Gene3D" id="2.160.20.10">
    <property type="entry name" value="Single-stranded right-handed beta-helix, Pectin lyase-like"/>
    <property type="match status" value="1"/>
</dbReference>
<evidence type="ECO:0000256" key="3">
    <source>
        <dbReference type="ARBA" id="ARBA00023295"/>
    </source>
</evidence>
<organism evidence="6 7">
    <name type="scientific">Flavobacterium magnesitis</name>
    <dbReference type="NCBI Taxonomy" id="3138077"/>
    <lineage>
        <taxon>Bacteria</taxon>
        <taxon>Pseudomonadati</taxon>
        <taxon>Bacteroidota</taxon>
        <taxon>Flavobacteriia</taxon>
        <taxon>Flavobacteriales</taxon>
        <taxon>Flavobacteriaceae</taxon>
        <taxon>Flavobacterium</taxon>
    </lineage>
</organism>
<evidence type="ECO:0000256" key="1">
    <source>
        <dbReference type="ARBA" id="ARBA00008834"/>
    </source>
</evidence>
<keyword evidence="5" id="KW-0732">Signal</keyword>
<keyword evidence="2 4" id="KW-0378">Hydrolase</keyword>
<feature type="chain" id="PRO_5045257594" evidence="5">
    <location>
        <begin position="27"/>
        <end position="562"/>
    </location>
</feature>
<evidence type="ECO:0000256" key="2">
    <source>
        <dbReference type="ARBA" id="ARBA00022801"/>
    </source>
</evidence>
<evidence type="ECO:0000256" key="5">
    <source>
        <dbReference type="SAM" id="SignalP"/>
    </source>
</evidence>
<dbReference type="SMART" id="SM00710">
    <property type="entry name" value="PbH1"/>
    <property type="match status" value="5"/>
</dbReference>
<dbReference type="PANTHER" id="PTHR31339:SF9">
    <property type="entry name" value="PLASMIN AND FIBRONECTIN-BINDING PROTEIN A"/>
    <property type="match status" value="1"/>
</dbReference>
<gene>
    <name evidence="6" type="ORF">AAGV33_07555</name>
</gene>
<dbReference type="SUPFAM" id="SSF51126">
    <property type="entry name" value="Pectin lyase-like"/>
    <property type="match status" value="2"/>
</dbReference>
<feature type="signal peptide" evidence="5">
    <location>
        <begin position="1"/>
        <end position="26"/>
    </location>
</feature>
<evidence type="ECO:0000313" key="7">
    <source>
        <dbReference type="Proteomes" id="UP001574170"/>
    </source>
</evidence>
<comment type="caution">
    <text evidence="6">The sequence shown here is derived from an EMBL/GenBank/DDBJ whole genome shotgun (WGS) entry which is preliminary data.</text>
</comment>
<protein>
    <submittedName>
        <fullName evidence="6">Glycoside hydrolase family 28 protein</fullName>
    </submittedName>
</protein>
<proteinExistence type="inferred from homology"/>
<dbReference type="EMBL" id="JBCFQK010000008">
    <property type="protein sequence ID" value="MFA9194259.1"/>
    <property type="molecule type" value="Genomic_DNA"/>
</dbReference>
<dbReference type="Pfam" id="PF00295">
    <property type="entry name" value="Glyco_hydro_28"/>
    <property type="match status" value="1"/>
</dbReference>
<reference evidence="6 7" key="1">
    <citation type="submission" date="2024-04" db="EMBL/GenBank/DDBJ databases">
        <title>New Clade of Flavobacterium.</title>
        <authorList>
            <person name="Matos L."/>
            <person name="Proenca D.N."/>
            <person name="Fransisco R.M."/>
            <person name="Chung A.P."/>
            <person name="Maccario L."/>
            <person name="Sorensen S.J."/>
            <person name="Morais P.V."/>
        </authorList>
    </citation>
    <scope>NUCLEOTIDE SEQUENCE [LARGE SCALE GENOMIC DNA]</scope>
    <source>
        <strain evidence="6 7">FBOR7N2.3</strain>
    </source>
</reference>
<dbReference type="PANTHER" id="PTHR31339">
    <property type="entry name" value="PECTIN LYASE-RELATED"/>
    <property type="match status" value="1"/>
</dbReference>
<dbReference type="InterPro" id="IPR006626">
    <property type="entry name" value="PbH1"/>
</dbReference>
<dbReference type="InterPro" id="IPR000743">
    <property type="entry name" value="Glyco_hydro_28"/>
</dbReference>
<dbReference type="Proteomes" id="UP001574170">
    <property type="component" value="Unassembled WGS sequence"/>
</dbReference>
<dbReference type="InterPro" id="IPR012334">
    <property type="entry name" value="Pectin_lyas_fold"/>
</dbReference>
<name>A0ABV4TJH6_9FLAO</name>
<keyword evidence="3 4" id="KW-0326">Glycosidase</keyword>
<accession>A0ABV4TJH6</accession>
<dbReference type="InterPro" id="IPR011050">
    <property type="entry name" value="Pectin_lyase_fold/virulence"/>
</dbReference>
<comment type="similarity">
    <text evidence="1 4">Belongs to the glycosyl hydrolase 28 family.</text>
</comment>
<evidence type="ECO:0000256" key="4">
    <source>
        <dbReference type="RuleBase" id="RU361169"/>
    </source>
</evidence>
<dbReference type="GO" id="GO:0016787">
    <property type="term" value="F:hydrolase activity"/>
    <property type="evidence" value="ECO:0007669"/>
    <property type="project" value="UniProtKB-KW"/>
</dbReference>
<dbReference type="PROSITE" id="PS00502">
    <property type="entry name" value="POLYGALACTURONASE"/>
    <property type="match status" value="1"/>
</dbReference>
<sequence>MKNKSRNLLFAAFVVMLSSWSQNSVAQSSNSNANYEGIEFKMAIVKEPVIPNNSVNIKDFGAVSGGDVLNTEAFAKAIEAVSKKGGGKVIIPPGIWLTGPIILKSNLELHAQTGALIKFSPDKSLYPLVETSFEGLNTWRCISPLYGKNLENVAFTGKGVWDGSGEVWRQVKKSKLTESQWKKFVASGGVLNESKTSWYPSEVFMNASKGADQNVRPDLKTKEDFEKIHDFLRPVLVSIQNSKRVLFDGPVFQNSPAWNIHPLMIEDLIVRNVSVRNPWFSQNGDGLDVESCKNVLVENSSFDVGDDAICIKSGKDQDGRDRAVPCENIIIRNNIVYHGHGGVTVGSEMSSGVKNMHVSNCTFMGTDVGLRFKSNRGRGGVVENIFISDIFMTDIPSQAISFNLYYGGKSIAETLEEGGTPVVNKSVPVDEKTPQFKNISMKNITIAGANQAVFLQGLPEMNLENIEITNLKAKADKGFTIVDANGIKITNATLDIKDSAIFDVYNVKNMSLKNVDFNSTSPKAVTINGAASEKIQLTSSSNTDLSKKTFIGKSVPKGAVKF</sequence>
<dbReference type="InterPro" id="IPR051801">
    <property type="entry name" value="GH28_Enzymes"/>
</dbReference>
<keyword evidence="7" id="KW-1185">Reference proteome</keyword>
<dbReference type="RefSeq" id="WP_373391363.1">
    <property type="nucleotide sequence ID" value="NZ_JBCFQK010000008.1"/>
</dbReference>